<dbReference type="PANTHER" id="PTHR42937">
    <property type="match status" value="1"/>
</dbReference>
<dbReference type="NCBIfam" id="NF006058">
    <property type="entry name" value="PRK08206.1"/>
    <property type="match status" value="1"/>
</dbReference>
<dbReference type="Gene3D" id="3.40.50.1100">
    <property type="match status" value="3"/>
</dbReference>
<keyword evidence="2" id="KW-0663">Pyridoxal phosphate</keyword>
<feature type="domain" description="Tryptophan synthase beta chain-like PALP" evidence="3">
    <location>
        <begin position="35"/>
        <end position="351"/>
    </location>
</feature>
<evidence type="ECO:0000259" key="3">
    <source>
        <dbReference type="Pfam" id="PF00291"/>
    </source>
</evidence>
<organism evidence="4 5">
    <name type="scientific">Shewanella psychropiezotolerans</name>
    <dbReference type="NCBI Taxonomy" id="2593655"/>
    <lineage>
        <taxon>Bacteria</taxon>
        <taxon>Pseudomonadati</taxon>
        <taxon>Pseudomonadota</taxon>
        <taxon>Gammaproteobacteria</taxon>
        <taxon>Alteromonadales</taxon>
        <taxon>Shewanellaceae</taxon>
        <taxon>Shewanella</taxon>
    </lineage>
</organism>
<dbReference type="SUPFAM" id="SSF53686">
    <property type="entry name" value="Tryptophan synthase beta subunit-like PLP-dependent enzymes"/>
    <property type="match status" value="1"/>
</dbReference>
<evidence type="ECO:0000256" key="1">
    <source>
        <dbReference type="ARBA" id="ARBA00001933"/>
    </source>
</evidence>
<keyword evidence="5" id="KW-1185">Reference proteome</keyword>
<keyword evidence="4" id="KW-0456">Lyase</keyword>
<dbReference type="PANTHER" id="PTHR42937:SF1">
    <property type="entry name" value="DIAMINOPROPIONATE AMMONIA-LYASE"/>
    <property type="match status" value="1"/>
</dbReference>
<dbReference type="RefSeq" id="WP_144048297.1">
    <property type="nucleotide sequence ID" value="NZ_CP041614.1"/>
</dbReference>
<dbReference type="InterPro" id="IPR019871">
    <property type="entry name" value="DiNH2propionate_NH3-lyase_sub"/>
</dbReference>
<dbReference type="GO" id="GO:0008838">
    <property type="term" value="F:diaminopropionate ammonia-lyase activity"/>
    <property type="evidence" value="ECO:0007669"/>
    <property type="project" value="UniProtKB-EC"/>
</dbReference>
<evidence type="ECO:0000313" key="5">
    <source>
        <dbReference type="Proteomes" id="UP000315947"/>
    </source>
</evidence>
<sequence>MINISENRFYNGKTSPLFNKDIAQQARQFHSKIAGYAPTPLISLPQLAKQLDVKAILVKDESHRFGLNAFKVLGGSYALGRVLANHLSVDISAIDLKTVSSKLDKPMVFTTATAGNHGTGVAWAAREMGQKAVVYMPKGAAQANVDRIKALGAECIVTDVNYDDTVRFASRTADENGWMLIQDTAWDGYEQIPTWISQGYMTMADEALEQAAAMPQGVPTHVMLQAGVGAMAGGVLGYLCDKLGPDNFKTIISEPAAADCIYRSGTSKNGDITCVSGDLNSIMGGLACGEPNPVTWPILRDCSDLFASVSDNVSATGMRILGNPLKDDTAIISGESGAINMGLLYLLATQAAEIHSIATSVDLNQDSVVMIFSTEGNTNPERYRKIVWEGMLAVDGPA</sequence>
<dbReference type="NCBIfam" id="TIGR01747">
    <property type="entry name" value="diampropi_NH3ly"/>
    <property type="match status" value="1"/>
</dbReference>
<dbReference type="Pfam" id="PF00291">
    <property type="entry name" value="PALP"/>
    <property type="match status" value="1"/>
</dbReference>
<dbReference type="InterPro" id="IPR036052">
    <property type="entry name" value="TrpB-like_PALP_sf"/>
</dbReference>
<dbReference type="NCBIfam" id="TIGR03528">
    <property type="entry name" value="2_3_DAP_am_ly"/>
    <property type="match status" value="1"/>
</dbReference>
<dbReference type="CDD" id="cd00640">
    <property type="entry name" value="Trp-synth-beta_II"/>
    <property type="match status" value="1"/>
</dbReference>
<protein>
    <submittedName>
        <fullName evidence="4">Diaminopropionate ammonia-lyase</fullName>
        <ecNumber evidence="4">4.3.1.15</ecNumber>
    </submittedName>
</protein>
<evidence type="ECO:0000256" key="2">
    <source>
        <dbReference type="ARBA" id="ARBA00022898"/>
    </source>
</evidence>
<name>A0ABX5X3R2_9GAMM</name>
<dbReference type="EMBL" id="CP041614">
    <property type="protein sequence ID" value="QDO85988.1"/>
    <property type="molecule type" value="Genomic_DNA"/>
</dbReference>
<gene>
    <name evidence="4" type="primary">dpaL</name>
    <name evidence="4" type="ORF">FM037_25460</name>
</gene>
<evidence type="ECO:0000313" key="4">
    <source>
        <dbReference type="EMBL" id="QDO85988.1"/>
    </source>
</evidence>
<accession>A0ABX5X3R2</accession>
<dbReference type="InterPro" id="IPR010081">
    <property type="entry name" value="DiNH2opropionate_NH3_lyase"/>
</dbReference>
<proteinExistence type="predicted"/>
<reference evidence="4 5" key="1">
    <citation type="submission" date="2019-07" db="EMBL/GenBank/DDBJ databases">
        <title>Shewanella sp. YLB-06 whole genomic sequence.</title>
        <authorList>
            <person name="Yu L."/>
        </authorList>
    </citation>
    <scope>NUCLEOTIDE SEQUENCE [LARGE SCALE GENOMIC DNA]</scope>
    <source>
        <strain evidence="4 5">YLB-06</strain>
    </source>
</reference>
<dbReference type="InterPro" id="IPR001926">
    <property type="entry name" value="TrpB-like_PALP"/>
</dbReference>
<dbReference type="EC" id="4.3.1.15" evidence="4"/>
<comment type="cofactor">
    <cofactor evidence="1">
        <name>pyridoxal 5'-phosphate</name>
        <dbReference type="ChEBI" id="CHEBI:597326"/>
    </cofactor>
</comment>
<dbReference type="Proteomes" id="UP000315947">
    <property type="component" value="Chromosome"/>
</dbReference>